<evidence type="ECO:0000313" key="4">
    <source>
        <dbReference type="Proteomes" id="UP001634007"/>
    </source>
</evidence>
<dbReference type="SMART" id="SM00240">
    <property type="entry name" value="FHA"/>
    <property type="match status" value="1"/>
</dbReference>
<accession>A0ABD3J8S1</accession>
<dbReference type="InterPro" id="IPR037912">
    <property type="entry name" value="MCRS1"/>
</dbReference>
<evidence type="ECO:0000256" key="1">
    <source>
        <dbReference type="SAM" id="MobiDB-lite"/>
    </source>
</evidence>
<dbReference type="InterPro" id="IPR008984">
    <property type="entry name" value="SMAD_FHA_dom_sf"/>
</dbReference>
<feature type="region of interest" description="Disordered" evidence="1">
    <location>
        <begin position="559"/>
        <end position="590"/>
    </location>
</feature>
<protein>
    <recommendedName>
        <fullName evidence="2">FHA domain-containing protein</fullName>
    </recommendedName>
</protein>
<dbReference type="PANTHER" id="PTHR13233:SF13">
    <property type="entry name" value="FHA DOMAIN-CONTAINING PROTEIN"/>
    <property type="match status" value="1"/>
</dbReference>
<dbReference type="PANTHER" id="PTHR13233">
    <property type="entry name" value="MICROSPHERULE PROTEIN 1"/>
    <property type="match status" value="1"/>
</dbReference>
<dbReference type="Pfam" id="PF00498">
    <property type="entry name" value="FHA"/>
    <property type="match status" value="1"/>
</dbReference>
<reference evidence="3 4" key="1">
    <citation type="submission" date="2024-11" db="EMBL/GenBank/DDBJ databases">
        <title>Chromosome-level genome assembly of Eucalyptus globulus Labill. provides insights into its genome evolution.</title>
        <authorList>
            <person name="Li X."/>
        </authorList>
    </citation>
    <scope>NUCLEOTIDE SEQUENCE [LARGE SCALE GENOMIC DNA]</scope>
    <source>
        <strain evidence="3">CL2024</strain>
        <tissue evidence="3">Fresh tender leaves</tissue>
    </source>
</reference>
<dbReference type="SUPFAM" id="SSF49879">
    <property type="entry name" value="SMAD/FHA domain"/>
    <property type="match status" value="1"/>
</dbReference>
<keyword evidence="4" id="KW-1185">Reference proteome</keyword>
<feature type="region of interest" description="Disordered" evidence="1">
    <location>
        <begin position="484"/>
        <end position="504"/>
    </location>
</feature>
<feature type="region of interest" description="Disordered" evidence="1">
    <location>
        <begin position="47"/>
        <end position="114"/>
    </location>
</feature>
<dbReference type="Proteomes" id="UP001634007">
    <property type="component" value="Unassembled WGS sequence"/>
</dbReference>
<proteinExistence type="predicted"/>
<feature type="compositionally biased region" description="Polar residues" evidence="1">
    <location>
        <begin position="571"/>
        <end position="580"/>
    </location>
</feature>
<organism evidence="3 4">
    <name type="scientific">Eucalyptus globulus</name>
    <name type="common">Tasmanian blue gum</name>
    <dbReference type="NCBI Taxonomy" id="34317"/>
    <lineage>
        <taxon>Eukaryota</taxon>
        <taxon>Viridiplantae</taxon>
        <taxon>Streptophyta</taxon>
        <taxon>Embryophyta</taxon>
        <taxon>Tracheophyta</taxon>
        <taxon>Spermatophyta</taxon>
        <taxon>Magnoliopsida</taxon>
        <taxon>eudicotyledons</taxon>
        <taxon>Gunneridae</taxon>
        <taxon>Pentapetalae</taxon>
        <taxon>rosids</taxon>
        <taxon>malvids</taxon>
        <taxon>Myrtales</taxon>
        <taxon>Myrtaceae</taxon>
        <taxon>Myrtoideae</taxon>
        <taxon>Eucalypteae</taxon>
        <taxon>Eucalyptus</taxon>
    </lineage>
</organism>
<dbReference type="InterPro" id="IPR000253">
    <property type="entry name" value="FHA_dom"/>
</dbReference>
<feature type="domain" description="FHA" evidence="2">
    <location>
        <begin position="702"/>
        <end position="757"/>
    </location>
</feature>
<sequence length="817" mass="91469">MSAETATSARIGFEVSGLRSGGCEEAVDVRAKRKSESAWRLCYARRKQGRRQNSGPHISRPSEANGVGSEDSVYQHPIRSDRVVGNIETDVQHRRRADPDSTQASPRGTDFELSGVRSMGCKENTDVRAKRRSQNTCRFYYVRRKRMRSENSDPHFTYFLKAKSHMCCEDFVYEHLVRRHNLVQDTKMGIQHHRNGLNPGITEASEHNDSIRQDYYIRRRGEFPLVSVEQSGRSDDDHTFEQDNAHDLFTIRENCADFRDCFNPGISGAPTAHPETNSSHNLSRKTEEILAQELLSTSPGDEGNALHDKLDGLKISSSNHDKIAISGQILPDKLTHGQVHASVATSANDHIDLSNCVLNMACEMDFYEGEGYSGSLHDVGHKGDVLLLAQDPKLNREMCLGSQDFIFSATAVVSNMSERAQYREYSLNSLEVDESSLHVLGEISDEMMVCSLNREDPHIPWHGDLASPTVPLYSVICQSHKDSYSDASSPAKNEGEEEISLLKTEENPPYTSINYRSVEQHKLPDEGSNKLSASCGVKTVFPNIASAIAVTRKEIEAPAETSPLYREPEDQNFTEQSITGESLKECNPTDDLSDDECSSLSVFHELDSSLSRLNDEECESDCDDSKLMEIWEMIHSMDFYPGDRDSFVNGEVSRYRHEYKREPATRLERCAGSFIQQAIASGGPLAILYGQNSKHYIRKDEVILGRETEDFQVDIDLGRGGTNKISRRQALIKLERDGTFLLKNLGRSSIYVNGTAVSSGNHLHLTANCLIEVKGIQFSFGVNERSVRRHLAKLAKESRGANRNFEWTPEGSPNNAV</sequence>
<gene>
    <name evidence="3" type="ORF">ACJRO7_035869</name>
</gene>
<dbReference type="AlphaFoldDB" id="A0ABD3J8S1"/>
<name>A0ABD3J8S1_EUCGL</name>
<dbReference type="PROSITE" id="PS50006">
    <property type="entry name" value="FHA_DOMAIN"/>
    <property type="match status" value="1"/>
</dbReference>
<comment type="caution">
    <text evidence="3">The sequence shown here is derived from an EMBL/GenBank/DDBJ whole genome shotgun (WGS) entry which is preliminary data.</text>
</comment>
<dbReference type="Gene3D" id="2.60.200.20">
    <property type="match status" value="1"/>
</dbReference>
<evidence type="ECO:0000313" key="3">
    <source>
        <dbReference type="EMBL" id="KAL3723767.1"/>
    </source>
</evidence>
<evidence type="ECO:0000259" key="2">
    <source>
        <dbReference type="PROSITE" id="PS50006"/>
    </source>
</evidence>
<dbReference type="EMBL" id="JBJKBG010000009">
    <property type="protein sequence ID" value="KAL3723767.1"/>
    <property type="molecule type" value="Genomic_DNA"/>
</dbReference>